<evidence type="ECO:0000313" key="1">
    <source>
        <dbReference type="EMBL" id="EEU30110.1"/>
    </source>
</evidence>
<dbReference type="Proteomes" id="UP000003987">
    <property type="component" value="Unassembled WGS sequence"/>
</dbReference>
<dbReference type="HOGENOM" id="CLU_1330517_0_0_9"/>
<dbReference type="AlphaFoldDB" id="C7XW50"/>
<evidence type="ECO:0000313" key="2">
    <source>
        <dbReference type="Proteomes" id="UP000003987"/>
    </source>
</evidence>
<dbReference type="RefSeq" id="WP_006916971.1">
    <property type="nucleotide sequence ID" value="NZ_GG698804.1"/>
</dbReference>
<reference evidence="1 2" key="1">
    <citation type="submission" date="2009-06" db="EMBL/GenBank/DDBJ databases">
        <title>The Genome Sequence of Lactobacillus coleohominis strain 101-4-CHN.</title>
        <authorList>
            <consortium name="The Broad Institute Genome Sequencing Platform"/>
            <person name="Ward D."/>
            <person name="Young S.K."/>
            <person name="Zeng Q."/>
            <person name="Koehrsen M."/>
            <person name="Alvarado L."/>
            <person name="Berlin A."/>
            <person name="Borenstein D."/>
            <person name="Chen Z."/>
            <person name="Engels R."/>
            <person name="Freedman E."/>
            <person name="Gellesch M."/>
            <person name="Goldberg J."/>
            <person name="Griggs A."/>
            <person name="Gujja S."/>
            <person name="Heiman D."/>
            <person name="Hepburn T."/>
            <person name="Howarth C."/>
            <person name="Jen D."/>
            <person name="Larson L."/>
            <person name="Lewis B."/>
            <person name="Mehta T."/>
            <person name="Park D."/>
            <person name="Pearson M."/>
            <person name="Roberts A."/>
            <person name="Saif S."/>
            <person name="Shea T."/>
            <person name="Shenoy N."/>
            <person name="Sisk P."/>
            <person name="Stolte C."/>
            <person name="Sykes S."/>
            <person name="Walk T."/>
            <person name="White J."/>
            <person name="Yandava C."/>
            <person name="Liu Y."/>
            <person name="Xu Q."/>
            <person name="Lander E."/>
            <person name="Nusbaum C."/>
            <person name="Galagan J."/>
            <person name="Birren B."/>
        </authorList>
    </citation>
    <scope>NUCLEOTIDE SEQUENCE [LARGE SCALE GENOMIC DNA]</scope>
    <source>
        <strain evidence="1 2">101-4-CHN</strain>
    </source>
</reference>
<proteinExistence type="predicted"/>
<dbReference type="EMBL" id="GG698804">
    <property type="protein sequence ID" value="EEU30110.1"/>
    <property type="molecule type" value="Genomic_DNA"/>
</dbReference>
<dbReference type="InterPro" id="IPR036388">
    <property type="entry name" value="WH-like_DNA-bd_sf"/>
</dbReference>
<gene>
    <name evidence="1" type="ORF">HMPREF0501_01115</name>
</gene>
<keyword evidence="2" id="KW-1185">Reference proteome</keyword>
<organism evidence="1 2">
    <name type="scientific">Limosilactobacillus coleohominis 101-4-CHN</name>
    <dbReference type="NCBI Taxonomy" id="575594"/>
    <lineage>
        <taxon>Bacteria</taxon>
        <taxon>Bacillati</taxon>
        <taxon>Bacillota</taxon>
        <taxon>Bacilli</taxon>
        <taxon>Lactobacillales</taxon>
        <taxon>Lactobacillaceae</taxon>
        <taxon>Limosilactobacillus</taxon>
    </lineage>
</organism>
<name>C7XW50_9LACO</name>
<dbReference type="Gene3D" id="1.10.10.10">
    <property type="entry name" value="Winged helix-like DNA-binding domain superfamily/Winged helix DNA-binding domain"/>
    <property type="match status" value="1"/>
</dbReference>
<protein>
    <submittedName>
        <fullName evidence="1">Uncharacterized protein</fullName>
    </submittedName>
</protein>
<sequence length="206" mass="23840">MSNGEGIKLKTPIVKLPLALVQSSKPSSAILYAKLLALNRKFKTINASRRTLAEYQNCGVDYISRQVQELSNLGWVAVEYNHADGKTNWQIFPLARNKKPYLSVPYQILNDVQRGILNYREAIICSLIYDDAFKNGKRQSTLSNQKMALILNLSERSIKRNLKQLYQKSYVFYLPSENHQRSLELNINYQSEKEVPEFFNEVNKIY</sequence>
<accession>C7XW50</accession>
<dbReference type="STRING" id="575594.HMPREF0501_01115"/>